<organism evidence="2 3">
    <name type="scientific">Pseudonocardia kunmingensis</name>
    <dbReference type="NCBI Taxonomy" id="630975"/>
    <lineage>
        <taxon>Bacteria</taxon>
        <taxon>Bacillati</taxon>
        <taxon>Actinomycetota</taxon>
        <taxon>Actinomycetes</taxon>
        <taxon>Pseudonocardiales</taxon>
        <taxon>Pseudonocardiaceae</taxon>
        <taxon>Pseudonocardia</taxon>
    </lineage>
</organism>
<accession>A0A543CX26</accession>
<protein>
    <submittedName>
        <fullName evidence="2">Uncharacterized protein</fullName>
    </submittedName>
</protein>
<keyword evidence="3" id="KW-1185">Reference proteome</keyword>
<comment type="caution">
    <text evidence="2">The sequence shown here is derived from an EMBL/GenBank/DDBJ whole genome shotgun (WGS) entry which is preliminary data.</text>
</comment>
<sequence length="85" mass="9500">MCLAGPGGIPHRYARPVPQPQSADLPRRVSQHGNDIESLYELVQGVDEKVEAVDQKVEALTIEFRSFRESTDATLQEILRAVRGR</sequence>
<evidence type="ECO:0000313" key="3">
    <source>
        <dbReference type="Proteomes" id="UP000315677"/>
    </source>
</evidence>
<reference evidence="2 3" key="1">
    <citation type="submission" date="2019-06" db="EMBL/GenBank/DDBJ databases">
        <title>Sequencing the genomes of 1000 actinobacteria strains.</title>
        <authorList>
            <person name="Klenk H.-P."/>
        </authorList>
    </citation>
    <scope>NUCLEOTIDE SEQUENCE [LARGE SCALE GENOMIC DNA]</scope>
    <source>
        <strain evidence="2 3">DSM 45301</strain>
    </source>
</reference>
<evidence type="ECO:0000256" key="1">
    <source>
        <dbReference type="SAM" id="MobiDB-lite"/>
    </source>
</evidence>
<gene>
    <name evidence="2" type="ORF">FB558_8567</name>
</gene>
<dbReference type="AlphaFoldDB" id="A0A543CX26"/>
<feature type="region of interest" description="Disordered" evidence="1">
    <location>
        <begin position="1"/>
        <end position="30"/>
    </location>
</feature>
<dbReference type="EMBL" id="VFPA01000009">
    <property type="protein sequence ID" value="TQM01666.1"/>
    <property type="molecule type" value="Genomic_DNA"/>
</dbReference>
<name>A0A543CX26_9PSEU</name>
<evidence type="ECO:0000313" key="2">
    <source>
        <dbReference type="EMBL" id="TQM01666.1"/>
    </source>
</evidence>
<proteinExistence type="predicted"/>
<dbReference type="Proteomes" id="UP000315677">
    <property type="component" value="Unassembled WGS sequence"/>
</dbReference>